<proteinExistence type="predicted"/>
<protein>
    <submittedName>
        <fullName evidence="1">Unplaced genomic scaffold GYMLUscaffold_32, whole genome shotgun sequence</fullName>
    </submittedName>
</protein>
<dbReference type="SUPFAM" id="SSF52047">
    <property type="entry name" value="RNI-like"/>
    <property type="match status" value="1"/>
</dbReference>
<dbReference type="EMBL" id="KN834780">
    <property type="protein sequence ID" value="KIK59265.1"/>
    <property type="molecule type" value="Genomic_DNA"/>
</dbReference>
<evidence type="ECO:0000313" key="1">
    <source>
        <dbReference type="EMBL" id="KIK59265.1"/>
    </source>
</evidence>
<dbReference type="AlphaFoldDB" id="A0A0D0B725"/>
<evidence type="ECO:0000313" key="2">
    <source>
        <dbReference type="Proteomes" id="UP000053593"/>
    </source>
</evidence>
<organism evidence="1 2">
    <name type="scientific">Collybiopsis luxurians FD-317 M1</name>
    <dbReference type="NCBI Taxonomy" id="944289"/>
    <lineage>
        <taxon>Eukaryota</taxon>
        <taxon>Fungi</taxon>
        <taxon>Dikarya</taxon>
        <taxon>Basidiomycota</taxon>
        <taxon>Agaricomycotina</taxon>
        <taxon>Agaricomycetes</taxon>
        <taxon>Agaricomycetidae</taxon>
        <taxon>Agaricales</taxon>
        <taxon>Marasmiineae</taxon>
        <taxon>Omphalotaceae</taxon>
        <taxon>Collybiopsis</taxon>
        <taxon>Collybiopsis luxurians</taxon>
    </lineage>
</organism>
<dbReference type="HOGENOM" id="CLU_054236_0_0_1"/>
<gene>
    <name evidence="1" type="ORF">GYMLUDRAFT_675397</name>
</gene>
<keyword evidence="2" id="KW-1185">Reference proteome</keyword>
<dbReference type="OrthoDB" id="3058939at2759"/>
<sequence>MQTTILTEKCRSNSIPTTSVELAQLRALIQDTRNALKTCTDEKTHAQLEQILRFQESLLSPIRTLPPEILYEIFKFLVTSINFTPFKLQGSVFTLTWVCFWWRNCALSHTTLWSSYTVGAAYLWDRNLSVDWLLKECLSRSGNYSPLNITIMTSGEPFDTEIWTPLLDHTKRWRNLRLVPLNLSALLYLRNELEVRQEDHDGLTTTYFPYLEKLTLIIPNVLDMDELPIIPLHDLFSTCPSLHTLRMSHLRVSDILDFSHLTALRIDECYQGRFFATLLAKCPLLQTFTVGRFISGNDPTPTTSYILRISHTNLTTLNLTWYDKNCAIGFWQYVSLPKLACLLVSVKGYQAFEANSRPDPLRELKKMILESKCSLVKIHLGRSLPYDAIVSFFEGLDIIWGEGNVVVNSVVYNRDAILV</sequence>
<dbReference type="InterPro" id="IPR032675">
    <property type="entry name" value="LRR_dom_sf"/>
</dbReference>
<accession>A0A0D0B725</accession>
<reference evidence="1 2" key="1">
    <citation type="submission" date="2014-04" db="EMBL/GenBank/DDBJ databases">
        <title>Evolutionary Origins and Diversification of the Mycorrhizal Mutualists.</title>
        <authorList>
            <consortium name="DOE Joint Genome Institute"/>
            <consortium name="Mycorrhizal Genomics Consortium"/>
            <person name="Kohler A."/>
            <person name="Kuo A."/>
            <person name="Nagy L.G."/>
            <person name="Floudas D."/>
            <person name="Copeland A."/>
            <person name="Barry K.W."/>
            <person name="Cichocki N."/>
            <person name="Veneault-Fourrey C."/>
            <person name="LaButti K."/>
            <person name="Lindquist E.A."/>
            <person name="Lipzen A."/>
            <person name="Lundell T."/>
            <person name="Morin E."/>
            <person name="Murat C."/>
            <person name="Riley R."/>
            <person name="Ohm R."/>
            <person name="Sun H."/>
            <person name="Tunlid A."/>
            <person name="Henrissat B."/>
            <person name="Grigoriev I.V."/>
            <person name="Hibbett D.S."/>
            <person name="Martin F."/>
        </authorList>
    </citation>
    <scope>NUCLEOTIDE SEQUENCE [LARGE SCALE GENOMIC DNA]</scope>
    <source>
        <strain evidence="1 2">FD-317 M1</strain>
    </source>
</reference>
<name>A0A0D0B725_9AGAR</name>
<dbReference type="Gene3D" id="3.80.10.10">
    <property type="entry name" value="Ribonuclease Inhibitor"/>
    <property type="match status" value="1"/>
</dbReference>
<dbReference type="Proteomes" id="UP000053593">
    <property type="component" value="Unassembled WGS sequence"/>
</dbReference>